<feature type="transmembrane region" description="Helical" evidence="1">
    <location>
        <begin position="90"/>
        <end position="109"/>
    </location>
</feature>
<feature type="transmembrane region" description="Helical" evidence="1">
    <location>
        <begin position="157"/>
        <end position="176"/>
    </location>
</feature>
<name>A0A0G1KSB9_9BACT</name>
<dbReference type="AlphaFoldDB" id="A0A0G1KSB9"/>
<protein>
    <submittedName>
        <fullName evidence="2">Uncharacterized protein</fullName>
    </submittedName>
</protein>
<evidence type="ECO:0000256" key="1">
    <source>
        <dbReference type="SAM" id="Phobius"/>
    </source>
</evidence>
<proteinExistence type="predicted"/>
<organism evidence="2 3">
    <name type="scientific">Candidatus Giovannonibacteria bacterium GW2011_GWA1_44_25</name>
    <dbReference type="NCBI Taxonomy" id="1618645"/>
    <lineage>
        <taxon>Bacteria</taxon>
        <taxon>Candidatus Giovannoniibacteriota</taxon>
    </lineage>
</organism>
<accession>A0A0G1KSB9</accession>
<feature type="transmembrane region" description="Helical" evidence="1">
    <location>
        <begin position="183"/>
        <end position="204"/>
    </location>
</feature>
<dbReference type="EMBL" id="LCIR01000018">
    <property type="protein sequence ID" value="KKT59227.1"/>
    <property type="molecule type" value="Genomic_DNA"/>
</dbReference>
<comment type="caution">
    <text evidence="2">The sequence shown here is derived from an EMBL/GenBank/DDBJ whole genome shotgun (WGS) entry which is preliminary data.</text>
</comment>
<evidence type="ECO:0000313" key="2">
    <source>
        <dbReference type="EMBL" id="KKT59227.1"/>
    </source>
</evidence>
<reference evidence="2 3" key="1">
    <citation type="journal article" date="2015" name="Nature">
        <title>rRNA introns, odd ribosomes, and small enigmatic genomes across a large radiation of phyla.</title>
        <authorList>
            <person name="Brown C.T."/>
            <person name="Hug L.A."/>
            <person name="Thomas B.C."/>
            <person name="Sharon I."/>
            <person name="Castelle C.J."/>
            <person name="Singh A."/>
            <person name="Wilkins M.J."/>
            <person name="Williams K.H."/>
            <person name="Banfield J.F."/>
        </authorList>
    </citation>
    <scope>NUCLEOTIDE SEQUENCE [LARGE SCALE GENOMIC DNA]</scope>
</reference>
<keyword evidence="1" id="KW-0812">Transmembrane</keyword>
<feature type="transmembrane region" description="Helical" evidence="1">
    <location>
        <begin position="31"/>
        <end position="50"/>
    </location>
</feature>
<sequence>MNTLVVLFFVSNVLAAGLLGGKFLSKQEPVFRYFGIGLLFDAAAFAFWTIGYVNSALFLNCVTFGAIAFLISLVFFLHASLQNHSSSTRILGTALGVMAVIGIFLVGRYSPNFAYISPEGLLFFNLTPFVQMLYVFALSFMFLPLTDLVASKFGSPYSALVRYGFIAQFVGGIMLITSTDVQVLYVTGWIIGIVYFVLWTTLLFNRKAWSGAN</sequence>
<keyword evidence="1" id="KW-1133">Transmembrane helix</keyword>
<evidence type="ECO:0000313" key="3">
    <source>
        <dbReference type="Proteomes" id="UP000034087"/>
    </source>
</evidence>
<dbReference type="Proteomes" id="UP000034087">
    <property type="component" value="Unassembled WGS sequence"/>
</dbReference>
<feature type="transmembrane region" description="Helical" evidence="1">
    <location>
        <begin position="121"/>
        <end position="145"/>
    </location>
</feature>
<keyword evidence="1" id="KW-0472">Membrane</keyword>
<feature type="transmembrane region" description="Helical" evidence="1">
    <location>
        <begin position="57"/>
        <end position="78"/>
    </location>
</feature>
<gene>
    <name evidence="2" type="ORF">UW53_C0018G0008</name>
</gene>